<comment type="caution">
    <text evidence="2">The sequence shown here is derived from an EMBL/GenBank/DDBJ whole genome shotgun (WGS) entry which is preliminary data.</text>
</comment>
<accession>A0AAV4THE0</accession>
<keyword evidence="3" id="KW-1185">Reference proteome</keyword>
<dbReference type="EMBL" id="BPLR01011283">
    <property type="protein sequence ID" value="GIY45535.1"/>
    <property type="molecule type" value="Genomic_DNA"/>
</dbReference>
<evidence type="ECO:0000313" key="3">
    <source>
        <dbReference type="Proteomes" id="UP001054945"/>
    </source>
</evidence>
<proteinExistence type="predicted"/>
<dbReference type="Proteomes" id="UP001054945">
    <property type="component" value="Unassembled WGS sequence"/>
</dbReference>
<sequence length="86" mass="9448">MSSHWKTNSPGPTYKGMIYGDGAFKYCGFLICSVSMHSLVSSASVEQCHLLEIARTASKKLRGGLPEERKQLSETERRADPADPTT</sequence>
<gene>
    <name evidence="2" type="ORF">CEXT_207781</name>
</gene>
<protein>
    <submittedName>
        <fullName evidence="2">Uncharacterized protein</fullName>
    </submittedName>
</protein>
<feature type="compositionally biased region" description="Basic and acidic residues" evidence="1">
    <location>
        <begin position="65"/>
        <end position="86"/>
    </location>
</feature>
<feature type="region of interest" description="Disordered" evidence="1">
    <location>
        <begin position="60"/>
        <end position="86"/>
    </location>
</feature>
<evidence type="ECO:0000313" key="2">
    <source>
        <dbReference type="EMBL" id="GIY45535.1"/>
    </source>
</evidence>
<dbReference type="AlphaFoldDB" id="A0AAV4THE0"/>
<evidence type="ECO:0000256" key="1">
    <source>
        <dbReference type="SAM" id="MobiDB-lite"/>
    </source>
</evidence>
<organism evidence="2 3">
    <name type="scientific">Caerostris extrusa</name>
    <name type="common">Bark spider</name>
    <name type="synonym">Caerostris bankana</name>
    <dbReference type="NCBI Taxonomy" id="172846"/>
    <lineage>
        <taxon>Eukaryota</taxon>
        <taxon>Metazoa</taxon>
        <taxon>Ecdysozoa</taxon>
        <taxon>Arthropoda</taxon>
        <taxon>Chelicerata</taxon>
        <taxon>Arachnida</taxon>
        <taxon>Araneae</taxon>
        <taxon>Araneomorphae</taxon>
        <taxon>Entelegynae</taxon>
        <taxon>Araneoidea</taxon>
        <taxon>Araneidae</taxon>
        <taxon>Caerostris</taxon>
    </lineage>
</organism>
<reference evidence="2 3" key="1">
    <citation type="submission" date="2021-06" db="EMBL/GenBank/DDBJ databases">
        <title>Caerostris extrusa draft genome.</title>
        <authorList>
            <person name="Kono N."/>
            <person name="Arakawa K."/>
        </authorList>
    </citation>
    <scope>NUCLEOTIDE SEQUENCE [LARGE SCALE GENOMIC DNA]</scope>
</reference>
<name>A0AAV4THE0_CAEEX</name>